<gene>
    <name evidence="5" type="ORF">D7318_04965</name>
    <name evidence="4" type="ORF">D7319_19585</name>
</gene>
<dbReference type="Gene3D" id="3.40.1090.10">
    <property type="entry name" value="Cytosolic phospholipase A2 catalytic domain"/>
    <property type="match status" value="1"/>
</dbReference>
<evidence type="ECO:0000256" key="2">
    <source>
        <dbReference type="PROSITE-ProRule" id="PRU01161"/>
    </source>
</evidence>
<dbReference type="GO" id="GO:0005811">
    <property type="term" value="C:lipid droplet"/>
    <property type="evidence" value="ECO:0007669"/>
    <property type="project" value="TreeGrafter"/>
</dbReference>
<feature type="active site" description="Proton acceptor" evidence="2">
    <location>
        <position position="200"/>
    </location>
</feature>
<evidence type="ECO:0000256" key="1">
    <source>
        <dbReference type="ARBA" id="ARBA00023098"/>
    </source>
</evidence>
<keyword evidence="6" id="KW-1185">Reference proteome</keyword>
<organism evidence="4 7">
    <name type="scientific">Streptomyces radicis</name>
    <dbReference type="NCBI Taxonomy" id="1750517"/>
    <lineage>
        <taxon>Bacteria</taxon>
        <taxon>Bacillati</taxon>
        <taxon>Actinomycetota</taxon>
        <taxon>Actinomycetes</taxon>
        <taxon>Kitasatosporales</taxon>
        <taxon>Streptomycetaceae</taxon>
        <taxon>Streptomyces</taxon>
    </lineage>
</organism>
<feature type="active site" description="Nucleophile" evidence="2">
    <location>
        <position position="80"/>
    </location>
</feature>
<evidence type="ECO:0000313" key="7">
    <source>
        <dbReference type="Proteomes" id="UP000275024"/>
    </source>
</evidence>
<dbReference type="GO" id="GO:0004806">
    <property type="term" value="F:triacylglycerol lipase activity"/>
    <property type="evidence" value="ECO:0007669"/>
    <property type="project" value="TreeGrafter"/>
</dbReference>
<dbReference type="AlphaFoldDB" id="A0A3A9WD24"/>
<name>A0A3A9WD24_9ACTN</name>
<feature type="domain" description="PNPLA" evidence="3">
    <location>
        <begin position="45"/>
        <end position="213"/>
    </location>
</feature>
<comment type="caution">
    <text evidence="2">Lacks conserved residue(s) required for the propagation of feature annotation.</text>
</comment>
<sequence length="346" mass="38265">MHAPTGPATRSTPWSPDHPVLAALRNRRAKGHRPDAPADDLKIGLAVEGGGIRGVVSAAMLTAIEDLDLIRAFDAVYSASSGAINSAYFLNGDTWYPLSIYYDDLATRRFVDFRRALRGQILDLDYAFDVVDHVKPLNYQCVLDSPTRLHVAVTLVDEMRTVSVSDFTTRADLRAALVASAWLPVALRGTTDFRGERAVDGGVLTPHPYRLALQDGCTHVLSLSTRPISPPSPKLTLSQRYAIRHLNRIREGLGTAYAAAIARYRTERRTLQRRMAEPGRAPFVLDLAPLPWMPRVKRHEVDPGRILTGARGAYEVLYCAIEGRDPELIRAGRLRAVPQLTMVARD</sequence>
<dbReference type="OrthoDB" id="4080114at2"/>
<dbReference type="PANTHER" id="PTHR12406:SF7">
    <property type="entry name" value="PATATIN-LIKE PHOSPHOLIPASE DOMAIN-CONTAINING PROTEIN 4"/>
    <property type="match status" value="1"/>
</dbReference>
<dbReference type="RefSeq" id="WP_120695585.1">
    <property type="nucleotide sequence ID" value="NZ_RBDX01000016.1"/>
</dbReference>
<dbReference type="Proteomes" id="UP000275024">
    <property type="component" value="Unassembled WGS sequence"/>
</dbReference>
<proteinExistence type="predicted"/>
<protein>
    <submittedName>
        <fullName evidence="4">Patatin</fullName>
    </submittedName>
</protein>
<accession>A0A3A9WD24</accession>
<dbReference type="Proteomes" id="UP000268652">
    <property type="component" value="Unassembled WGS sequence"/>
</dbReference>
<dbReference type="PANTHER" id="PTHR12406">
    <property type="entry name" value="CALCIUM-INDEPENDENT PHOSPHOLIPASE A2 IPLA2 -RELATED"/>
    <property type="match status" value="1"/>
</dbReference>
<dbReference type="Pfam" id="PF01734">
    <property type="entry name" value="Patatin"/>
    <property type="match status" value="1"/>
</dbReference>
<dbReference type="GO" id="GO:0005737">
    <property type="term" value="C:cytoplasm"/>
    <property type="evidence" value="ECO:0007669"/>
    <property type="project" value="TreeGrafter"/>
</dbReference>
<dbReference type="SUPFAM" id="SSF52151">
    <property type="entry name" value="FabD/lysophospholipase-like"/>
    <property type="match status" value="1"/>
</dbReference>
<keyword evidence="2" id="KW-0378">Hydrolase</keyword>
<dbReference type="GO" id="GO:0019433">
    <property type="term" value="P:triglyceride catabolic process"/>
    <property type="evidence" value="ECO:0007669"/>
    <property type="project" value="TreeGrafter"/>
</dbReference>
<feature type="short sequence motif" description="DGA/G" evidence="2">
    <location>
        <begin position="200"/>
        <end position="202"/>
    </location>
</feature>
<dbReference type="InterPro" id="IPR033562">
    <property type="entry name" value="PLPL"/>
</dbReference>
<dbReference type="EMBL" id="RBDX01000016">
    <property type="protein sequence ID" value="RKN07274.1"/>
    <property type="molecule type" value="Genomic_DNA"/>
</dbReference>
<evidence type="ECO:0000313" key="5">
    <source>
        <dbReference type="EMBL" id="RKN26709.1"/>
    </source>
</evidence>
<dbReference type="EMBL" id="RBDY01000002">
    <property type="protein sequence ID" value="RKN26709.1"/>
    <property type="molecule type" value="Genomic_DNA"/>
</dbReference>
<reference evidence="6 7" key="1">
    <citation type="submission" date="2018-09" db="EMBL/GenBank/DDBJ databases">
        <title>Streptomyces sp. nov. DS1-2, an endophytic actinomycete isolated from roots of Dendrobium scabrilingue.</title>
        <authorList>
            <person name="Kuncharoen N."/>
            <person name="Kudo T."/>
            <person name="Ohkuma M."/>
            <person name="Yuki M."/>
            <person name="Tanasupawat S."/>
        </authorList>
    </citation>
    <scope>NUCLEOTIDE SEQUENCE [LARGE SCALE GENOMIC DNA]</scope>
    <source>
        <strain evidence="4 7">AZ1-7</strain>
        <strain evidence="5 6">DS1-2</strain>
    </source>
</reference>
<dbReference type="GO" id="GO:0055088">
    <property type="term" value="P:lipid homeostasis"/>
    <property type="evidence" value="ECO:0007669"/>
    <property type="project" value="TreeGrafter"/>
</dbReference>
<keyword evidence="2" id="KW-0442">Lipid degradation</keyword>
<keyword evidence="1 2" id="KW-0443">Lipid metabolism</keyword>
<dbReference type="InterPro" id="IPR002641">
    <property type="entry name" value="PNPLA_dom"/>
</dbReference>
<dbReference type="GO" id="GO:0016020">
    <property type="term" value="C:membrane"/>
    <property type="evidence" value="ECO:0007669"/>
    <property type="project" value="TreeGrafter"/>
</dbReference>
<dbReference type="PROSITE" id="PS51635">
    <property type="entry name" value="PNPLA"/>
    <property type="match status" value="1"/>
</dbReference>
<dbReference type="InterPro" id="IPR016035">
    <property type="entry name" value="Acyl_Trfase/lysoPLipase"/>
</dbReference>
<comment type="caution">
    <text evidence="4">The sequence shown here is derived from an EMBL/GenBank/DDBJ whole genome shotgun (WGS) entry which is preliminary data.</text>
</comment>
<evidence type="ECO:0000259" key="3">
    <source>
        <dbReference type="PROSITE" id="PS51635"/>
    </source>
</evidence>
<evidence type="ECO:0000313" key="6">
    <source>
        <dbReference type="Proteomes" id="UP000268652"/>
    </source>
</evidence>
<feature type="short sequence motif" description="GXGXXG" evidence="2">
    <location>
        <begin position="49"/>
        <end position="54"/>
    </location>
</feature>
<evidence type="ECO:0000313" key="4">
    <source>
        <dbReference type="EMBL" id="RKN07274.1"/>
    </source>
</evidence>